<gene>
    <name evidence="5" type="ORF">F4694_000952</name>
</gene>
<dbReference type="InterPro" id="IPR009057">
    <property type="entry name" value="Homeodomain-like_sf"/>
</dbReference>
<comment type="caution">
    <text evidence="5">The sequence shown here is derived from an EMBL/GenBank/DDBJ whole genome shotgun (WGS) entry which is preliminary data.</text>
</comment>
<dbReference type="Gene3D" id="1.10.10.60">
    <property type="entry name" value="Homeodomain-like"/>
    <property type="match status" value="1"/>
</dbReference>
<organism evidence="5 6">
    <name type="scientific">Neobacillus niacini</name>
    <dbReference type="NCBI Taxonomy" id="86668"/>
    <lineage>
        <taxon>Bacteria</taxon>
        <taxon>Bacillati</taxon>
        <taxon>Bacillota</taxon>
        <taxon>Bacilli</taxon>
        <taxon>Bacillales</taxon>
        <taxon>Bacillaceae</taxon>
        <taxon>Neobacillus</taxon>
    </lineage>
</organism>
<evidence type="ECO:0000256" key="1">
    <source>
        <dbReference type="ARBA" id="ARBA00022491"/>
    </source>
</evidence>
<evidence type="ECO:0000256" key="2">
    <source>
        <dbReference type="ARBA" id="ARBA00023125"/>
    </source>
</evidence>
<dbReference type="InterPro" id="IPR036271">
    <property type="entry name" value="Tet_transcr_reg_TetR-rel_C_sf"/>
</dbReference>
<dbReference type="AlphaFoldDB" id="A0A852T9P7"/>
<dbReference type="SUPFAM" id="SSF46689">
    <property type="entry name" value="Homeodomain-like"/>
    <property type="match status" value="1"/>
</dbReference>
<dbReference type="Proteomes" id="UP000548423">
    <property type="component" value="Unassembled WGS sequence"/>
</dbReference>
<feature type="domain" description="HTH tetR-type" evidence="4">
    <location>
        <begin position="14"/>
        <end position="74"/>
    </location>
</feature>
<evidence type="ECO:0000259" key="4">
    <source>
        <dbReference type="PROSITE" id="PS50977"/>
    </source>
</evidence>
<dbReference type="InterPro" id="IPR023772">
    <property type="entry name" value="DNA-bd_HTH_TetR-type_CS"/>
</dbReference>
<protein>
    <submittedName>
        <fullName evidence="5">AcrR family transcriptional regulator</fullName>
    </submittedName>
</protein>
<sequence>MKSENYSRTDRRKAYIREQIVSGALESFSELGYMKTTVNDITSRADVGHGTFYHYFKNKQDLLSKLVDELAEKVDDYVQPKNMQLTVYERMKYEAQRILEYYVNNSSILLALKEALMVDRQFEEQWLKISESLFKRIERDIKGSIQKGYCHDVNVDVTIRALTCMFEGYGHHLMVQPVTPAEIQEVAQSLTDLCYKAVFKE</sequence>
<accession>A0A852T9P7</accession>
<dbReference type="PANTHER" id="PTHR43479:SF11">
    <property type="entry name" value="ACREF_ENVCD OPERON REPRESSOR-RELATED"/>
    <property type="match status" value="1"/>
</dbReference>
<dbReference type="Pfam" id="PF00440">
    <property type="entry name" value="TetR_N"/>
    <property type="match status" value="1"/>
</dbReference>
<feature type="DNA-binding region" description="H-T-H motif" evidence="3">
    <location>
        <begin position="37"/>
        <end position="56"/>
    </location>
</feature>
<reference evidence="6" key="2">
    <citation type="submission" date="2020-08" db="EMBL/GenBank/DDBJ databases">
        <title>The Agave Microbiome: Exploring the role of microbial communities in plant adaptations to desert environments.</title>
        <authorList>
            <person name="Partida-Martinez L.P."/>
        </authorList>
    </citation>
    <scope>NUCLEOTIDE SEQUENCE [LARGE SCALE GENOMIC DNA]</scope>
    <source>
        <strain evidence="6">AT2.8</strain>
    </source>
</reference>
<dbReference type="PROSITE" id="PS50977">
    <property type="entry name" value="HTH_TETR_2"/>
    <property type="match status" value="1"/>
</dbReference>
<dbReference type="GO" id="GO:0003677">
    <property type="term" value="F:DNA binding"/>
    <property type="evidence" value="ECO:0007669"/>
    <property type="project" value="UniProtKB-UniRule"/>
</dbReference>
<evidence type="ECO:0000313" key="5">
    <source>
        <dbReference type="EMBL" id="NYE04208.1"/>
    </source>
</evidence>
<name>A0A852T9P7_9BACI</name>
<dbReference type="InterPro" id="IPR050624">
    <property type="entry name" value="HTH-type_Tx_Regulator"/>
</dbReference>
<evidence type="ECO:0000256" key="3">
    <source>
        <dbReference type="PROSITE-ProRule" id="PRU00335"/>
    </source>
</evidence>
<dbReference type="Gene3D" id="1.10.357.10">
    <property type="entry name" value="Tetracycline Repressor, domain 2"/>
    <property type="match status" value="1"/>
</dbReference>
<evidence type="ECO:0000313" key="6">
    <source>
        <dbReference type="Proteomes" id="UP000548423"/>
    </source>
</evidence>
<dbReference type="PROSITE" id="PS01081">
    <property type="entry name" value="HTH_TETR_1"/>
    <property type="match status" value="1"/>
</dbReference>
<reference evidence="6" key="1">
    <citation type="submission" date="2020-07" db="EMBL/GenBank/DDBJ databases">
        <authorList>
            <person name="Partida-Martinez L."/>
            <person name="Huntemann M."/>
            <person name="Clum A."/>
            <person name="Wang J."/>
            <person name="Palaniappan K."/>
            <person name="Ritter S."/>
            <person name="Chen I.-M."/>
            <person name="Stamatis D."/>
            <person name="Reddy T."/>
            <person name="O'Malley R."/>
            <person name="Daum C."/>
            <person name="Shapiro N."/>
            <person name="Ivanova N."/>
            <person name="Kyrpides N."/>
            <person name="Woyke T."/>
        </authorList>
    </citation>
    <scope>NUCLEOTIDE SEQUENCE [LARGE SCALE GENOMIC DNA]</scope>
    <source>
        <strain evidence="6">AT2.8</strain>
    </source>
</reference>
<keyword evidence="1" id="KW-0678">Repressor</keyword>
<keyword evidence="2 3" id="KW-0238">DNA-binding</keyword>
<dbReference type="PRINTS" id="PR00455">
    <property type="entry name" value="HTHTETR"/>
</dbReference>
<dbReference type="PANTHER" id="PTHR43479">
    <property type="entry name" value="ACREF/ENVCD OPERON REPRESSOR-RELATED"/>
    <property type="match status" value="1"/>
</dbReference>
<proteinExistence type="predicted"/>
<dbReference type="InterPro" id="IPR001647">
    <property type="entry name" value="HTH_TetR"/>
</dbReference>
<dbReference type="EMBL" id="JACCBX010000002">
    <property type="protein sequence ID" value="NYE04208.1"/>
    <property type="molecule type" value="Genomic_DNA"/>
</dbReference>
<dbReference type="SUPFAM" id="SSF48498">
    <property type="entry name" value="Tetracyclin repressor-like, C-terminal domain"/>
    <property type="match status" value="1"/>
</dbReference>